<dbReference type="SUPFAM" id="SSF90112">
    <property type="entry name" value="Neurotransmitter-gated ion-channel transmembrane pore"/>
    <property type="match status" value="1"/>
</dbReference>
<organism evidence="3 4">
    <name type="scientific">Homarus americanus</name>
    <name type="common">American lobster</name>
    <dbReference type="NCBI Taxonomy" id="6706"/>
    <lineage>
        <taxon>Eukaryota</taxon>
        <taxon>Metazoa</taxon>
        <taxon>Ecdysozoa</taxon>
        <taxon>Arthropoda</taxon>
        <taxon>Crustacea</taxon>
        <taxon>Multicrustacea</taxon>
        <taxon>Malacostraca</taxon>
        <taxon>Eumalacostraca</taxon>
        <taxon>Eucarida</taxon>
        <taxon>Decapoda</taxon>
        <taxon>Pleocyemata</taxon>
        <taxon>Astacidea</taxon>
        <taxon>Nephropoidea</taxon>
        <taxon>Nephropidae</taxon>
        <taxon>Homarus</taxon>
    </lineage>
</organism>
<dbReference type="AlphaFoldDB" id="A0A8J5MZT9"/>
<feature type="transmembrane region" description="Helical" evidence="2">
    <location>
        <begin position="136"/>
        <end position="159"/>
    </location>
</feature>
<evidence type="ECO:0000313" key="4">
    <source>
        <dbReference type="Proteomes" id="UP000747542"/>
    </source>
</evidence>
<keyword evidence="2" id="KW-1133">Transmembrane helix</keyword>
<sequence length="205" mass="22639">MVVFLSGAGSDKSIGGASNNNSSRTRRGFLGRVKRRRTRSTKGGGEEAALTHPHTNAHARVVTTALYGDYSNSIAKDHLAKWTDAYSPNLAGVGTNRAQEEIIRALKILLSRQEREDAEKKRLNEWRVIAIAVDRILFWIFFIVTTVSSVVFLVILPLVKRDDLEKQKGLLGFVQDVQGRTGSIIRGSEATLAQDMTSAKPYTLI</sequence>
<dbReference type="Gene3D" id="1.20.58.390">
    <property type="entry name" value="Neurotransmitter-gated ion-channel transmembrane domain"/>
    <property type="match status" value="1"/>
</dbReference>
<keyword evidence="4" id="KW-1185">Reference proteome</keyword>
<proteinExistence type="predicted"/>
<protein>
    <submittedName>
        <fullName evidence="3">Putative ligand-gated ion channel subunit-like</fullName>
    </submittedName>
</protein>
<evidence type="ECO:0000256" key="2">
    <source>
        <dbReference type="SAM" id="Phobius"/>
    </source>
</evidence>
<keyword evidence="2" id="KW-0812">Transmembrane</keyword>
<dbReference type="GO" id="GO:0016020">
    <property type="term" value="C:membrane"/>
    <property type="evidence" value="ECO:0007669"/>
    <property type="project" value="InterPro"/>
</dbReference>
<keyword evidence="2" id="KW-0472">Membrane</keyword>
<gene>
    <name evidence="3" type="ORF">Hamer_G024865</name>
</gene>
<feature type="non-terminal residue" evidence="3">
    <location>
        <position position="1"/>
    </location>
</feature>
<feature type="compositionally biased region" description="Basic residues" evidence="1">
    <location>
        <begin position="24"/>
        <end position="40"/>
    </location>
</feature>
<feature type="region of interest" description="Disordered" evidence="1">
    <location>
        <begin position="12"/>
        <end position="53"/>
    </location>
</feature>
<dbReference type="InterPro" id="IPR036719">
    <property type="entry name" value="Neuro-gated_channel_TM_sf"/>
</dbReference>
<dbReference type="EMBL" id="JAHLQT010017878">
    <property type="protein sequence ID" value="KAG7169222.1"/>
    <property type="molecule type" value="Genomic_DNA"/>
</dbReference>
<evidence type="ECO:0000256" key="1">
    <source>
        <dbReference type="SAM" id="MobiDB-lite"/>
    </source>
</evidence>
<accession>A0A8J5MZT9</accession>
<dbReference type="InterPro" id="IPR038050">
    <property type="entry name" value="Neuro_actylchol_rec"/>
</dbReference>
<name>A0A8J5MZT9_HOMAM</name>
<reference evidence="3" key="1">
    <citation type="journal article" date="2021" name="Sci. Adv.">
        <title>The American lobster genome reveals insights on longevity, neural, and immune adaptations.</title>
        <authorList>
            <person name="Polinski J.M."/>
            <person name="Zimin A.V."/>
            <person name="Clark K.F."/>
            <person name="Kohn A.B."/>
            <person name="Sadowski N."/>
            <person name="Timp W."/>
            <person name="Ptitsyn A."/>
            <person name="Khanna P."/>
            <person name="Romanova D.Y."/>
            <person name="Williams P."/>
            <person name="Greenwood S.J."/>
            <person name="Moroz L.L."/>
            <person name="Walt D.R."/>
            <person name="Bodnar A.G."/>
        </authorList>
    </citation>
    <scope>NUCLEOTIDE SEQUENCE</scope>
    <source>
        <strain evidence="3">GMGI-L3</strain>
    </source>
</reference>
<comment type="caution">
    <text evidence="3">The sequence shown here is derived from an EMBL/GenBank/DDBJ whole genome shotgun (WGS) entry which is preliminary data.</text>
</comment>
<dbReference type="Proteomes" id="UP000747542">
    <property type="component" value="Unassembled WGS sequence"/>
</dbReference>
<dbReference type="GO" id="GO:0006811">
    <property type="term" value="P:monoatomic ion transport"/>
    <property type="evidence" value="ECO:0007669"/>
    <property type="project" value="InterPro"/>
</dbReference>
<evidence type="ECO:0000313" key="3">
    <source>
        <dbReference type="EMBL" id="KAG7169222.1"/>
    </source>
</evidence>